<gene>
    <name evidence="6" type="ORF">HGA08_12680</name>
</gene>
<evidence type="ECO:0000313" key="7">
    <source>
        <dbReference type="Proteomes" id="UP000565711"/>
    </source>
</evidence>
<sequence length="213" mass="22478">MTNRPAANTPRDSRSRLVAGAAEMIRRRGLSATSVRDLAKYAHAPLGSTYHHFPGGKSEVATEAVAFAGEMISDALARALQRGPVDGLRSFLTEWRGNILDSEFRAGCPVLAVAIEDVPDAEGAPRAAAAIAFARWTDLLAASLREHGADPVTAENTATLIIAAFEGSLAMCRAERSTAPLDRIGAQLDTLVSAAIAPHRDHPIPPPEGETLP</sequence>
<evidence type="ECO:0000256" key="2">
    <source>
        <dbReference type="ARBA" id="ARBA00023125"/>
    </source>
</evidence>
<dbReference type="SUPFAM" id="SSF46689">
    <property type="entry name" value="Homeodomain-like"/>
    <property type="match status" value="1"/>
</dbReference>
<keyword evidence="7" id="KW-1185">Reference proteome</keyword>
<dbReference type="Pfam" id="PF00440">
    <property type="entry name" value="TetR_N"/>
    <property type="match status" value="1"/>
</dbReference>
<name>A0A846Y363_9NOCA</name>
<evidence type="ECO:0000256" key="3">
    <source>
        <dbReference type="ARBA" id="ARBA00023163"/>
    </source>
</evidence>
<dbReference type="PROSITE" id="PS50977">
    <property type="entry name" value="HTH_TETR_2"/>
    <property type="match status" value="1"/>
</dbReference>
<comment type="caution">
    <text evidence="6">The sequence shown here is derived from an EMBL/GenBank/DDBJ whole genome shotgun (WGS) entry which is preliminary data.</text>
</comment>
<keyword evidence="2 4" id="KW-0238">DNA-binding</keyword>
<dbReference type="RefSeq" id="WP_067881496.1">
    <property type="nucleotide sequence ID" value="NZ_JAAXOP010000006.1"/>
</dbReference>
<keyword evidence="1" id="KW-0805">Transcription regulation</keyword>
<evidence type="ECO:0000313" key="6">
    <source>
        <dbReference type="EMBL" id="NKY51069.1"/>
    </source>
</evidence>
<evidence type="ECO:0000259" key="5">
    <source>
        <dbReference type="PROSITE" id="PS50977"/>
    </source>
</evidence>
<dbReference type="EMBL" id="JAAXOP010000006">
    <property type="protein sequence ID" value="NKY51069.1"/>
    <property type="molecule type" value="Genomic_DNA"/>
</dbReference>
<evidence type="ECO:0000256" key="1">
    <source>
        <dbReference type="ARBA" id="ARBA00023015"/>
    </source>
</evidence>
<dbReference type="PANTHER" id="PTHR47506">
    <property type="entry name" value="TRANSCRIPTIONAL REGULATORY PROTEIN"/>
    <property type="match status" value="1"/>
</dbReference>
<dbReference type="Gene3D" id="1.10.357.10">
    <property type="entry name" value="Tetracycline Repressor, domain 2"/>
    <property type="match status" value="1"/>
</dbReference>
<dbReference type="GO" id="GO:0003677">
    <property type="term" value="F:DNA binding"/>
    <property type="evidence" value="ECO:0007669"/>
    <property type="project" value="UniProtKB-UniRule"/>
</dbReference>
<organism evidence="6 7">
    <name type="scientific">Nocardia vermiculata</name>
    <dbReference type="NCBI Taxonomy" id="257274"/>
    <lineage>
        <taxon>Bacteria</taxon>
        <taxon>Bacillati</taxon>
        <taxon>Actinomycetota</taxon>
        <taxon>Actinomycetes</taxon>
        <taxon>Mycobacteriales</taxon>
        <taxon>Nocardiaceae</taxon>
        <taxon>Nocardia</taxon>
    </lineage>
</organism>
<protein>
    <submittedName>
        <fullName evidence="6">TetR/AcrR family transcriptional regulator</fullName>
    </submittedName>
</protein>
<feature type="DNA-binding region" description="H-T-H motif" evidence="4">
    <location>
        <begin position="34"/>
        <end position="53"/>
    </location>
</feature>
<keyword evidence="3" id="KW-0804">Transcription</keyword>
<dbReference type="InterPro" id="IPR054156">
    <property type="entry name" value="YxaF_TetR_C"/>
</dbReference>
<dbReference type="InterPro" id="IPR009057">
    <property type="entry name" value="Homeodomain-like_sf"/>
</dbReference>
<feature type="domain" description="HTH tetR-type" evidence="5">
    <location>
        <begin position="11"/>
        <end position="71"/>
    </location>
</feature>
<dbReference type="Pfam" id="PF21993">
    <property type="entry name" value="TetR_C_13_2"/>
    <property type="match status" value="1"/>
</dbReference>
<dbReference type="PANTHER" id="PTHR47506:SF3">
    <property type="entry name" value="HTH-TYPE TRANSCRIPTIONAL REGULATOR LMRA"/>
    <property type="match status" value="1"/>
</dbReference>
<reference evidence="6 7" key="1">
    <citation type="submission" date="2020-04" db="EMBL/GenBank/DDBJ databases">
        <title>MicrobeNet Type strains.</title>
        <authorList>
            <person name="Nicholson A.C."/>
        </authorList>
    </citation>
    <scope>NUCLEOTIDE SEQUENCE [LARGE SCALE GENOMIC DNA]</scope>
    <source>
        <strain evidence="6 7">JCM 12354</strain>
    </source>
</reference>
<dbReference type="AlphaFoldDB" id="A0A846Y363"/>
<evidence type="ECO:0000256" key="4">
    <source>
        <dbReference type="PROSITE-ProRule" id="PRU00335"/>
    </source>
</evidence>
<proteinExistence type="predicted"/>
<dbReference type="Proteomes" id="UP000565711">
    <property type="component" value="Unassembled WGS sequence"/>
</dbReference>
<dbReference type="InterPro" id="IPR001647">
    <property type="entry name" value="HTH_TetR"/>
</dbReference>
<accession>A0A846Y363</accession>
<dbReference type="SUPFAM" id="SSF48498">
    <property type="entry name" value="Tetracyclin repressor-like, C-terminal domain"/>
    <property type="match status" value="1"/>
</dbReference>
<dbReference type="InterPro" id="IPR036271">
    <property type="entry name" value="Tet_transcr_reg_TetR-rel_C_sf"/>
</dbReference>